<dbReference type="RefSeq" id="XP_002178134.1">
    <property type="nucleotide sequence ID" value="XM_002178098.1"/>
</dbReference>
<dbReference type="SUPFAM" id="SSF51735">
    <property type="entry name" value="NAD(P)-binding Rossmann-fold domains"/>
    <property type="match status" value="1"/>
</dbReference>
<reference evidence="1 2" key="1">
    <citation type="journal article" date="2008" name="Nature">
        <title>The Phaeodactylum genome reveals the evolutionary history of diatom genomes.</title>
        <authorList>
            <person name="Bowler C."/>
            <person name="Allen A.E."/>
            <person name="Badger J.H."/>
            <person name="Grimwood J."/>
            <person name="Jabbari K."/>
            <person name="Kuo A."/>
            <person name="Maheswari U."/>
            <person name="Martens C."/>
            <person name="Maumus F."/>
            <person name="Otillar R.P."/>
            <person name="Rayko E."/>
            <person name="Salamov A."/>
            <person name="Vandepoele K."/>
            <person name="Beszteri B."/>
            <person name="Gruber A."/>
            <person name="Heijde M."/>
            <person name="Katinka M."/>
            <person name="Mock T."/>
            <person name="Valentin K."/>
            <person name="Verret F."/>
            <person name="Berges J.A."/>
            <person name="Brownlee C."/>
            <person name="Cadoret J.P."/>
            <person name="Chiovitti A."/>
            <person name="Choi C.J."/>
            <person name="Coesel S."/>
            <person name="De Martino A."/>
            <person name="Detter J.C."/>
            <person name="Durkin C."/>
            <person name="Falciatore A."/>
            <person name="Fournet J."/>
            <person name="Haruta M."/>
            <person name="Huysman M.J."/>
            <person name="Jenkins B.D."/>
            <person name="Jiroutova K."/>
            <person name="Jorgensen R.E."/>
            <person name="Joubert Y."/>
            <person name="Kaplan A."/>
            <person name="Kroger N."/>
            <person name="Kroth P.G."/>
            <person name="La Roche J."/>
            <person name="Lindquist E."/>
            <person name="Lommer M."/>
            <person name="Martin-Jezequel V."/>
            <person name="Lopez P.J."/>
            <person name="Lucas S."/>
            <person name="Mangogna M."/>
            <person name="McGinnis K."/>
            <person name="Medlin L.K."/>
            <person name="Montsant A."/>
            <person name="Oudot-Le Secq M.P."/>
            <person name="Napoli C."/>
            <person name="Obornik M."/>
            <person name="Parker M.S."/>
            <person name="Petit J.L."/>
            <person name="Porcel B.M."/>
            <person name="Poulsen N."/>
            <person name="Robison M."/>
            <person name="Rychlewski L."/>
            <person name="Rynearson T.A."/>
            <person name="Schmutz J."/>
            <person name="Shapiro H."/>
            <person name="Siaut M."/>
            <person name="Stanley M."/>
            <person name="Sussman M.R."/>
            <person name="Taylor A.R."/>
            <person name="Vardi A."/>
            <person name="von Dassow P."/>
            <person name="Vyverman W."/>
            <person name="Willis A."/>
            <person name="Wyrwicz L.S."/>
            <person name="Rokhsar D.S."/>
            <person name="Weissenbach J."/>
            <person name="Armbrust E.V."/>
            <person name="Green B.R."/>
            <person name="Van de Peer Y."/>
            <person name="Grigoriev I.V."/>
        </authorList>
    </citation>
    <scope>NUCLEOTIDE SEQUENCE [LARGE SCALE GENOMIC DNA]</scope>
    <source>
        <strain evidence="1 2">CCAP 1055/1</strain>
    </source>
</reference>
<protein>
    <submittedName>
        <fullName evidence="1">Uncharacterized protein</fullName>
    </submittedName>
</protein>
<dbReference type="SMR" id="B7FTD2"/>
<dbReference type="FunFam" id="3.40.50.720:FF:000084">
    <property type="entry name" value="Short-chain dehydrogenase reductase"/>
    <property type="match status" value="1"/>
</dbReference>
<organism evidence="1 2">
    <name type="scientific">Phaeodactylum tricornutum (strain CCAP 1055/1)</name>
    <dbReference type="NCBI Taxonomy" id="556484"/>
    <lineage>
        <taxon>Eukaryota</taxon>
        <taxon>Sar</taxon>
        <taxon>Stramenopiles</taxon>
        <taxon>Ochrophyta</taxon>
        <taxon>Bacillariophyta</taxon>
        <taxon>Bacillariophyceae</taxon>
        <taxon>Bacillariophycidae</taxon>
        <taxon>Naviculales</taxon>
        <taxon>Phaeodactylaceae</taxon>
        <taxon>Phaeodactylum</taxon>
    </lineage>
</organism>
<evidence type="ECO:0000313" key="1">
    <source>
        <dbReference type="EMBL" id="EEC50948.1"/>
    </source>
</evidence>
<accession>B7FTD2</accession>
<dbReference type="OrthoDB" id="1393670at2759"/>
<dbReference type="EMBL" id="CM000606">
    <property type="protein sequence ID" value="EEC50948.1"/>
    <property type="molecule type" value="Genomic_DNA"/>
</dbReference>
<keyword evidence="2" id="KW-1185">Reference proteome</keyword>
<dbReference type="Gene3D" id="3.40.50.720">
    <property type="entry name" value="NAD(P)-binding Rossmann-like Domain"/>
    <property type="match status" value="1"/>
</dbReference>
<dbReference type="KEGG" id="pti:PHATRDRAFT_25521"/>
<gene>
    <name evidence="1" type="ORF">PHATRDRAFT_25521</name>
</gene>
<dbReference type="PANTHER" id="PTHR43975:SF2">
    <property type="entry name" value="EG:BACR7A4.14 PROTEIN-RELATED"/>
    <property type="match status" value="1"/>
</dbReference>
<reference evidence="2" key="2">
    <citation type="submission" date="2008-08" db="EMBL/GenBank/DDBJ databases">
        <authorList>
            <consortium name="Diatom Consortium"/>
            <person name="Grigoriev I."/>
            <person name="Grimwood J."/>
            <person name="Kuo A."/>
            <person name="Otillar R.P."/>
            <person name="Salamov A."/>
            <person name="Detter J.C."/>
            <person name="Lindquist E."/>
            <person name="Shapiro H."/>
            <person name="Lucas S."/>
            <person name="Glavina del Rio T."/>
            <person name="Pitluck S."/>
            <person name="Rokhsar D."/>
            <person name="Bowler C."/>
        </authorList>
    </citation>
    <scope>GENOME REANNOTATION</scope>
    <source>
        <strain evidence="2">CCAP 1055/1</strain>
    </source>
</reference>
<dbReference type="HOGENOM" id="CLU_010194_1_2_1"/>
<sequence length="258" mass="27094">MLKGLKCLVTGASSGIGRATCLVLSGYGALVVGTGRNEASLQLLKDQGGVVDYIVADLVQEGECQRVVEAAAKTLHGLTTVVNAAGVLHGGAMGSIDMENYMRNMKCNAQAPFEIMIHAIPYLKQEKERFPSIVNVSSVNGKQAFAGCASYCMSKAAIDQLTRCASVDLAKAGIRVNAVNPGVIETNLQKTGGQTDEQYASFLKRSIETTHPLSASLGRVGQPDEVGELIAFLASSKAQFLTGECIAIDGGRQNLGAR</sequence>
<dbReference type="PaxDb" id="2850-Phatr25521"/>
<dbReference type="PANTHER" id="PTHR43975">
    <property type="entry name" value="ZGC:101858"/>
    <property type="match status" value="1"/>
</dbReference>
<dbReference type="InterPro" id="IPR002347">
    <property type="entry name" value="SDR_fam"/>
</dbReference>
<dbReference type="InterPro" id="IPR020904">
    <property type="entry name" value="Sc_DH/Rdtase_CS"/>
</dbReference>
<dbReference type="InParanoid" id="B7FTD2"/>
<dbReference type="Proteomes" id="UP000000759">
    <property type="component" value="Chromosome 2"/>
</dbReference>
<dbReference type="PROSITE" id="PS00061">
    <property type="entry name" value="ADH_SHORT"/>
    <property type="match status" value="1"/>
</dbReference>
<dbReference type="PRINTS" id="PR00080">
    <property type="entry name" value="SDRFAMILY"/>
</dbReference>
<dbReference type="eggNOG" id="KOG0725">
    <property type="taxonomic scope" value="Eukaryota"/>
</dbReference>
<dbReference type="InterPro" id="IPR036291">
    <property type="entry name" value="NAD(P)-bd_dom_sf"/>
</dbReference>
<dbReference type="AlphaFoldDB" id="B7FTD2"/>
<proteinExistence type="predicted"/>
<name>B7FTD2_PHATC</name>
<dbReference type="PRINTS" id="PR00081">
    <property type="entry name" value="GDHRDH"/>
</dbReference>
<evidence type="ECO:0000313" key="2">
    <source>
        <dbReference type="Proteomes" id="UP000000759"/>
    </source>
</evidence>
<dbReference type="GeneID" id="7197038"/>
<dbReference type="STRING" id="556484.B7FTD2"/>
<dbReference type="Pfam" id="PF13561">
    <property type="entry name" value="adh_short_C2"/>
    <property type="match status" value="1"/>
</dbReference>